<evidence type="ECO:0000256" key="1">
    <source>
        <dbReference type="SAM" id="Coils"/>
    </source>
</evidence>
<dbReference type="AlphaFoldDB" id="A0A1I7ZJ78"/>
<dbReference type="WBParaSite" id="L893_g26957.t1">
    <property type="protein sequence ID" value="L893_g26957.t1"/>
    <property type="gene ID" value="L893_g26957"/>
</dbReference>
<keyword evidence="3" id="KW-1185">Reference proteome</keyword>
<protein>
    <submittedName>
        <fullName evidence="4">Tropomyosin</fullName>
    </submittedName>
</protein>
<feature type="coiled-coil region" evidence="1">
    <location>
        <begin position="3"/>
        <end position="49"/>
    </location>
</feature>
<accession>A0A1I7ZJ78</accession>
<name>A0A1I7ZJ78_9BILA</name>
<sequence>QELDQLKEQLVSYESELADAQAEDAMLANDNSRKAVEDAQNKLYQKQDEVRLSEEILDKLKSKLIREEDDAEGRQKMVHGSNALDAYNRLP</sequence>
<evidence type="ECO:0000313" key="4">
    <source>
        <dbReference type="WBParaSite" id="L893_g26957.t1"/>
    </source>
</evidence>
<evidence type="ECO:0000256" key="2">
    <source>
        <dbReference type="SAM" id="MobiDB-lite"/>
    </source>
</evidence>
<dbReference type="Proteomes" id="UP000095287">
    <property type="component" value="Unplaced"/>
</dbReference>
<keyword evidence="1" id="KW-0175">Coiled coil</keyword>
<proteinExistence type="predicted"/>
<feature type="region of interest" description="Disordered" evidence="2">
    <location>
        <begin position="68"/>
        <end position="91"/>
    </location>
</feature>
<organism evidence="3 4">
    <name type="scientific">Steinernema glaseri</name>
    <dbReference type="NCBI Taxonomy" id="37863"/>
    <lineage>
        <taxon>Eukaryota</taxon>
        <taxon>Metazoa</taxon>
        <taxon>Ecdysozoa</taxon>
        <taxon>Nematoda</taxon>
        <taxon>Chromadorea</taxon>
        <taxon>Rhabditida</taxon>
        <taxon>Tylenchina</taxon>
        <taxon>Panagrolaimomorpha</taxon>
        <taxon>Strongyloidoidea</taxon>
        <taxon>Steinernematidae</taxon>
        <taxon>Steinernema</taxon>
    </lineage>
</organism>
<evidence type="ECO:0000313" key="3">
    <source>
        <dbReference type="Proteomes" id="UP000095287"/>
    </source>
</evidence>
<reference evidence="4" key="1">
    <citation type="submission" date="2016-11" db="UniProtKB">
        <authorList>
            <consortium name="WormBaseParasite"/>
        </authorList>
    </citation>
    <scope>IDENTIFICATION</scope>
</reference>